<dbReference type="RefSeq" id="WP_015929285.1">
    <property type="nucleotide sequence ID" value="NC_011894.1"/>
</dbReference>
<sequence length="139" mass="15890">MRAADLRDYDFPSLADAARKEADKHSAELAQAFEWQSTLIGNWPGQHRDLKRMRAHATAQRDDLRRLQDFAEFYGLYADRLQPILEALERGEEVTIRQSRAAELVRPRSAIPVRAHWPVMRRPGTVMGPVVVAMAAEVR</sequence>
<evidence type="ECO:0000313" key="2">
    <source>
        <dbReference type="Proteomes" id="UP000008207"/>
    </source>
</evidence>
<name>B8IE60_METNO</name>
<dbReference type="HOGENOM" id="CLU_1852875_0_0_5"/>
<dbReference type="EMBL" id="CP001349">
    <property type="protein sequence ID" value="ACL57606.1"/>
    <property type="molecule type" value="Genomic_DNA"/>
</dbReference>
<organism evidence="1 2">
    <name type="scientific">Methylobacterium nodulans (strain LMG 21967 / CNCM I-2342 / ORS 2060)</name>
    <dbReference type="NCBI Taxonomy" id="460265"/>
    <lineage>
        <taxon>Bacteria</taxon>
        <taxon>Pseudomonadati</taxon>
        <taxon>Pseudomonadota</taxon>
        <taxon>Alphaproteobacteria</taxon>
        <taxon>Hyphomicrobiales</taxon>
        <taxon>Methylobacteriaceae</taxon>
        <taxon>Methylobacterium</taxon>
    </lineage>
</organism>
<dbReference type="AlphaFoldDB" id="B8IE60"/>
<dbReference type="Proteomes" id="UP000008207">
    <property type="component" value="Chromosome"/>
</dbReference>
<proteinExistence type="predicted"/>
<protein>
    <submittedName>
        <fullName evidence="1">Uncharacterized protein</fullName>
    </submittedName>
</protein>
<dbReference type="STRING" id="460265.Mnod_2643"/>
<keyword evidence="2" id="KW-1185">Reference proteome</keyword>
<dbReference type="KEGG" id="mno:Mnod_2643"/>
<evidence type="ECO:0000313" key="1">
    <source>
        <dbReference type="EMBL" id="ACL57606.1"/>
    </source>
</evidence>
<reference evidence="1 2" key="1">
    <citation type="submission" date="2009-01" db="EMBL/GenBank/DDBJ databases">
        <title>Complete sequence of chromosome of Methylobacterium nodulans ORS 2060.</title>
        <authorList>
            <consortium name="US DOE Joint Genome Institute"/>
            <person name="Lucas S."/>
            <person name="Copeland A."/>
            <person name="Lapidus A."/>
            <person name="Glavina del Rio T."/>
            <person name="Dalin E."/>
            <person name="Tice H."/>
            <person name="Bruce D."/>
            <person name="Goodwin L."/>
            <person name="Pitluck S."/>
            <person name="Sims D."/>
            <person name="Brettin T."/>
            <person name="Detter J.C."/>
            <person name="Han C."/>
            <person name="Larimer F."/>
            <person name="Land M."/>
            <person name="Hauser L."/>
            <person name="Kyrpides N."/>
            <person name="Ivanova N."/>
            <person name="Marx C.J."/>
            <person name="Richardson P."/>
        </authorList>
    </citation>
    <scope>NUCLEOTIDE SEQUENCE [LARGE SCALE GENOMIC DNA]</scope>
    <source>
        <strain evidence="2">LMG 21967 / CNCM I-2342 / ORS 2060</strain>
    </source>
</reference>
<accession>B8IE60</accession>
<gene>
    <name evidence="1" type="ordered locus">Mnod_2643</name>
</gene>